<sequence length="200" mass="20848">MLTVIVTKSSGGVVDVRLSSAITADEAGTTTDQPVDTGPNPIAAEPKELLWSAGAFLVLLVVMRYVLFPRLKKGMDQRYASIRSNIEGADQVKSSARADVANYDAAVAAVRVEAAARVDAARQTLDNERTARLSEVNARIATARAEADAANNAARAAGQSQVATAVATVVVQAAELASGARPEQSVVDQVVKQVMESAGK</sequence>
<dbReference type="InterPro" id="IPR002146">
    <property type="entry name" value="ATP_synth_b/b'su_bac/chlpt"/>
</dbReference>
<comment type="function">
    <text evidence="11">F(1)F(0) ATP synthase produces ATP from ADP in the presence of a proton or sodium gradient. F-type ATPases consist of two structural domains, F(1) containing the extramembraneous catalytic core and F(0) containing the membrane proton channel, linked together by a central stalk and a peripheral stalk. During catalysis, ATP synthesis in the catalytic domain of F(1) is coupled via a rotary mechanism of the central stalk subunits to proton translocation.</text>
</comment>
<dbReference type="PANTHER" id="PTHR33445:SF1">
    <property type="entry name" value="ATP SYNTHASE SUBUNIT B"/>
    <property type="match status" value="1"/>
</dbReference>
<evidence type="ECO:0000256" key="10">
    <source>
        <dbReference type="ARBA" id="ARBA00023136"/>
    </source>
</evidence>
<protein>
    <submittedName>
        <fullName evidence="13">Unannotated protein</fullName>
    </submittedName>
</protein>
<dbReference type="EMBL" id="CAEZTC010000013">
    <property type="protein sequence ID" value="CAB4551320.1"/>
    <property type="molecule type" value="Genomic_DNA"/>
</dbReference>
<evidence type="ECO:0000256" key="7">
    <source>
        <dbReference type="ARBA" id="ARBA00022781"/>
    </source>
</evidence>
<keyword evidence="8 12" id="KW-1133">Transmembrane helix</keyword>
<comment type="similarity">
    <text evidence="3">Belongs to the ATPase B chain family.</text>
</comment>
<dbReference type="GO" id="GO:0046961">
    <property type="term" value="F:proton-transporting ATPase activity, rotational mechanism"/>
    <property type="evidence" value="ECO:0007669"/>
    <property type="project" value="TreeGrafter"/>
</dbReference>
<dbReference type="GO" id="GO:0015986">
    <property type="term" value="P:proton motive force-driven ATP synthesis"/>
    <property type="evidence" value="ECO:0007669"/>
    <property type="project" value="InterPro"/>
</dbReference>
<evidence type="ECO:0000313" key="13">
    <source>
        <dbReference type="EMBL" id="CAB4551320.1"/>
    </source>
</evidence>
<dbReference type="CDD" id="cd06503">
    <property type="entry name" value="ATP-synt_Fo_b"/>
    <property type="match status" value="1"/>
</dbReference>
<organism evidence="13">
    <name type="scientific">freshwater metagenome</name>
    <dbReference type="NCBI Taxonomy" id="449393"/>
    <lineage>
        <taxon>unclassified sequences</taxon>
        <taxon>metagenomes</taxon>
        <taxon>ecological metagenomes</taxon>
    </lineage>
</organism>
<keyword evidence="10 12" id="KW-0472">Membrane</keyword>
<evidence type="ECO:0000256" key="6">
    <source>
        <dbReference type="ARBA" id="ARBA00022692"/>
    </source>
</evidence>
<feature type="transmembrane region" description="Helical" evidence="12">
    <location>
        <begin position="49"/>
        <end position="68"/>
    </location>
</feature>
<evidence type="ECO:0000256" key="5">
    <source>
        <dbReference type="ARBA" id="ARBA00022547"/>
    </source>
</evidence>
<dbReference type="InterPro" id="IPR050059">
    <property type="entry name" value="ATP_synthase_B_chain"/>
</dbReference>
<name>A0A6J6CII7_9ZZZZ</name>
<evidence type="ECO:0000256" key="8">
    <source>
        <dbReference type="ARBA" id="ARBA00022989"/>
    </source>
</evidence>
<evidence type="ECO:0000256" key="2">
    <source>
        <dbReference type="ARBA" id="ARBA00004308"/>
    </source>
</evidence>
<proteinExistence type="inferred from homology"/>
<evidence type="ECO:0000256" key="11">
    <source>
        <dbReference type="ARBA" id="ARBA00025198"/>
    </source>
</evidence>
<evidence type="ECO:0000256" key="1">
    <source>
        <dbReference type="ARBA" id="ARBA00004167"/>
    </source>
</evidence>
<reference evidence="13" key="1">
    <citation type="submission" date="2020-05" db="EMBL/GenBank/DDBJ databases">
        <authorList>
            <person name="Chiriac C."/>
            <person name="Salcher M."/>
            <person name="Ghai R."/>
            <person name="Kavagutti S V."/>
        </authorList>
    </citation>
    <scope>NUCLEOTIDE SEQUENCE</scope>
</reference>
<keyword evidence="6 12" id="KW-0812">Transmembrane</keyword>
<keyword evidence="5" id="KW-0138">CF(0)</keyword>
<dbReference type="Pfam" id="PF00430">
    <property type="entry name" value="ATP-synt_B"/>
    <property type="match status" value="1"/>
</dbReference>
<keyword evidence="4" id="KW-0813">Transport</keyword>
<gene>
    <name evidence="13" type="ORF">UFOPK1572_00186</name>
</gene>
<keyword evidence="9" id="KW-0406">Ion transport</keyword>
<evidence type="ECO:0000256" key="3">
    <source>
        <dbReference type="ARBA" id="ARBA00005513"/>
    </source>
</evidence>
<evidence type="ECO:0000256" key="9">
    <source>
        <dbReference type="ARBA" id="ARBA00023065"/>
    </source>
</evidence>
<evidence type="ECO:0000256" key="12">
    <source>
        <dbReference type="SAM" id="Phobius"/>
    </source>
</evidence>
<comment type="subcellular location">
    <subcellularLocation>
        <location evidence="2">Endomembrane system</location>
    </subcellularLocation>
    <subcellularLocation>
        <location evidence="1">Membrane</location>
        <topology evidence="1">Single-pass membrane protein</topology>
    </subcellularLocation>
</comment>
<evidence type="ECO:0000256" key="4">
    <source>
        <dbReference type="ARBA" id="ARBA00022448"/>
    </source>
</evidence>
<dbReference type="AlphaFoldDB" id="A0A6J6CII7"/>
<keyword evidence="7" id="KW-0375">Hydrogen ion transport</keyword>
<dbReference type="GO" id="GO:0045259">
    <property type="term" value="C:proton-transporting ATP synthase complex"/>
    <property type="evidence" value="ECO:0007669"/>
    <property type="project" value="UniProtKB-KW"/>
</dbReference>
<dbReference type="GO" id="GO:0012505">
    <property type="term" value="C:endomembrane system"/>
    <property type="evidence" value="ECO:0007669"/>
    <property type="project" value="UniProtKB-SubCell"/>
</dbReference>
<dbReference type="PANTHER" id="PTHR33445">
    <property type="entry name" value="ATP SYNTHASE SUBUNIT B', CHLOROPLASTIC"/>
    <property type="match status" value="1"/>
</dbReference>
<accession>A0A6J6CII7</accession>